<dbReference type="EMBL" id="BQKE01000001">
    <property type="protein sequence ID" value="GJM61551.1"/>
    <property type="molecule type" value="Genomic_DNA"/>
</dbReference>
<name>A0AAN4VWZ1_9BACT</name>
<evidence type="ECO:0000259" key="1">
    <source>
        <dbReference type="Pfam" id="PF13380"/>
    </source>
</evidence>
<gene>
    <name evidence="2" type="ORF">PEDI_21030</name>
</gene>
<accession>A0AAN4VWZ1</accession>
<organism evidence="2 3">
    <name type="scientific">Persicobacter diffluens</name>
    <dbReference type="NCBI Taxonomy" id="981"/>
    <lineage>
        <taxon>Bacteria</taxon>
        <taxon>Pseudomonadati</taxon>
        <taxon>Bacteroidota</taxon>
        <taxon>Cytophagia</taxon>
        <taxon>Cytophagales</taxon>
        <taxon>Persicobacteraceae</taxon>
        <taxon>Persicobacter</taxon>
    </lineage>
</organism>
<comment type="caution">
    <text evidence="2">The sequence shown here is derived from an EMBL/GenBank/DDBJ whole genome shotgun (WGS) entry which is preliminary data.</text>
</comment>
<protein>
    <submittedName>
        <fullName evidence="2">CoA-binding protein</fullName>
    </submittedName>
</protein>
<dbReference type="InterPro" id="IPR036291">
    <property type="entry name" value="NAD(P)-bd_dom_sf"/>
</dbReference>
<keyword evidence="3" id="KW-1185">Reference proteome</keyword>
<dbReference type="Pfam" id="PF13380">
    <property type="entry name" value="CoA_binding_2"/>
    <property type="match status" value="1"/>
</dbReference>
<dbReference type="InterPro" id="IPR003781">
    <property type="entry name" value="CoA-bd"/>
</dbReference>
<evidence type="ECO:0000313" key="3">
    <source>
        <dbReference type="Proteomes" id="UP001310022"/>
    </source>
</evidence>
<dbReference type="Gene3D" id="3.40.50.720">
    <property type="entry name" value="NAD(P)-binding Rossmann-like Domain"/>
    <property type="match status" value="1"/>
</dbReference>
<dbReference type="RefSeq" id="WP_060686845.1">
    <property type="nucleotide sequence ID" value="NZ_BQKE01000001.1"/>
</dbReference>
<feature type="domain" description="CoA-binding" evidence="1">
    <location>
        <begin position="2"/>
        <end position="116"/>
    </location>
</feature>
<reference evidence="2 3" key="1">
    <citation type="submission" date="2021-12" db="EMBL/GenBank/DDBJ databases">
        <title>Genome sequencing of bacteria with rrn-lacking chromosome and rrn-plasmid.</title>
        <authorList>
            <person name="Anda M."/>
            <person name="Iwasaki W."/>
        </authorList>
    </citation>
    <scope>NUCLEOTIDE SEQUENCE [LARGE SCALE GENOMIC DNA]</scope>
    <source>
        <strain evidence="2 3">NBRC 15940</strain>
    </source>
</reference>
<dbReference type="AlphaFoldDB" id="A0AAN4VWZ1"/>
<proteinExistence type="predicted"/>
<dbReference type="SUPFAM" id="SSF51735">
    <property type="entry name" value="NAD(P)-binding Rossmann-fold domains"/>
    <property type="match status" value="1"/>
</dbReference>
<sequence>MKKTVVIGASPNPGRYSYLATSMLRERGIETFPLGIRKGEISGIAILPLQQPPLLENIHTITLYLNPKNQEGYIDFMLSLKPERVIFNPGTENYAFMQKLEENGIMALEACTLVLLQTNQY</sequence>
<dbReference type="Proteomes" id="UP001310022">
    <property type="component" value="Unassembled WGS sequence"/>
</dbReference>
<evidence type="ECO:0000313" key="2">
    <source>
        <dbReference type="EMBL" id="GJM61551.1"/>
    </source>
</evidence>